<protein>
    <submittedName>
        <fullName evidence="2">Uncharacterized protein</fullName>
    </submittedName>
</protein>
<dbReference type="Proteomes" id="UP001595528">
    <property type="component" value="Unassembled WGS sequence"/>
</dbReference>
<evidence type="ECO:0000313" key="3">
    <source>
        <dbReference type="Proteomes" id="UP001595528"/>
    </source>
</evidence>
<evidence type="ECO:0000313" key="2">
    <source>
        <dbReference type="EMBL" id="MFC3229082.1"/>
    </source>
</evidence>
<keyword evidence="3" id="KW-1185">Reference proteome</keyword>
<reference evidence="3" key="1">
    <citation type="journal article" date="2019" name="Int. J. Syst. Evol. Microbiol.">
        <title>The Global Catalogue of Microorganisms (GCM) 10K type strain sequencing project: providing services to taxonomists for standard genome sequencing and annotation.</title>
        <authorList>
            <consortium name="The Broad Institute Genomics Platform"/>
            <consortium name="The Broad Institute Genome Sequencing Center for Infectious Disease"/>
            <person name="Wu L."/>
            <person name="Ma J."/>
        </authorList>
    </citation>
    <scope>NUCLEOTIDE SEQUENCE [LARGE SCALE GENOMIC DNA]</scope>
    <source>
        <strain evidence="3">KCTC 42964</strain>
    </source>
</reference>
<dbReference type="EMBL" id="JBHRTR010000031">
    <property type="protein sequence ID" value="MFC3229082.1"/>
    <property type="molecule type" value="Genomic_DNA"/>
</dbReference>
<proteinExistence type="predicted"/>
<accession>A0ABV7L4A0</accession>
<comment type="caution">
    <text evidence="2">The sequence shown here is derived from an EMBL/GenBank/DDBJ whole genome shotgun (WGS) entry which is preliminary data.</text>
</comment>
<sequence length="318" mass="33704">MADADKGQSVEISAGDGGRVRPAAAADSGQGRYGQGPAAAQVAQFNTVMRGIYGKARKQLLAATRPVIVVAIGGEVTLLNADGNQETRTSVPPVFHTLKSVGHVVLGLVGAVVPALQGLPDGTGWKQDLKDVAAAIDALEPQLDGLGQTAEQAARQRQMLAAAKDYIATALQEPQPDRAAFTGLMDRIRPLWLADAADAGRMQMVELNRIVQGWRAAMPPEDWARLRVVVLGPRAPRANNAQTRYFARLLGERAPGERVIYAENLFEPAQGMSLLGGVVMDRALSSLVFGNAYRMEEDLMGFAAGGEIDLLLSAATAE</sequence>
<dbReference type="RefSeq" id="WP_379902953.1">
    <property type="nucleotide sequence ID" value="NZ_JBHRTR010000031.1"/>
</dbReference>
<evidence type="ECO:0000256" key="1">
    <source>
        <dbReference type="SAM" id="MobiDB-lite"/>
    </source>
</evidence>
<gene>
    <name evidence="2" type="ORF">ACFOGJ_17685</name>
</gene>
<name>A0ABV7L4A0_9PROT</name>
<organism evidence="2 3">
    <name type="scientific">Marinibaculum pumilum</name>
    <dbReference type="NCBI Taxonomy" id="1766165"/>
    <lineage>
        <taxon>Bacteria</taxon>
        <taxon>Pseudomonadati</taxon>
        <taxon>Pseudomonadota</taxon>
        <taxon>Alphaproteobacteria</taxon>
        <taxon>Rhodospirillales</taxon>
        <taxon>Rhodospirillaceae</taxon>
        <taxon>Marinibaculum</taxon>
    </lineage>
</organism>
<feature type="region of interest" description="Disordered" evidence="1">
    <location>
        <begin position="1"/>
        <end position="33"/>
    </location>
</feature>